<dbReference type="GO" id="GO:0000338">
    <property type="term" value="P:protein deneddylation"/>
    <property type="evidence" value="ECO:0007669"/>
    <property type="project" value="TreeGrafter"/>
</dbReference>
<proteinExistence type="inferred from homology"/>
<dbReference type="InterPro" id="IPR044613">
    <property type="entry name" value="Nep1/2-like"/>
</dbReference>
<dbReference type="PROSITE" id="PS50600">
    <property type="entry name" value="ULP_PROTEASE"/>
    <property type="match status" value="1"/>
</dbReference>
<evidence type="ECO:0000256" key="5">
    <source>
        <dbReference type="SAM" id="MobiDB-lite"/>
    </source>
</evidence>
<feature type="region of interest" description="Disordered" evidence="5">
    <location>
        <begin position="332"/>
        <end position="382"/>
    </location>
</feature>
<keyword evidence="8" id="KW-1185">Reference proteome</keyword>
<feature type="compositionally biased region" description="Basic and acidic residues" evidence="5">
    <location>
        <begin position="371"/>
        <end position="382"/>
    </location>
</feature>
<comment type="similarity">
    <text evidence="1">Belongs to the peptidase C48 family.</text>
</comment>
<protein>
    <recommendedName>
        <fullName evidence="6">Ubiquitin-like protease family profile domain-containing protein</fullName>
    </recommendedName>
</protein>
<dbReference type="EMBL" id="ONZQ02000013">
    <property type="protein sequence ID" value="SPO05784.1"/>
    <property type="molecule type" value="Genomic_DNA"/>
</dbReference>
<feature type="compositionally biased region" description="Basic residues" evidence="5">
    <location>
        <begin position="23"/>
        <end position="33"/>
    </location>
</feature>
<dbReference type="InterPro" id="IPR038765">
    <property type="entry name" value="Papain-like_cys_pep_sf"/>
</dbReference>
<feature type="domain" description="Ubiquitin-like protease family profile" evidence="6">
    <location>
        <begin position="515"/>
        <end position="687"/>
    </location>
</feature>
<organism evidence="7 8">
    <name type="scientific">Cephalotrichum gorgonifer</name>
    <dbReference type="NCBI Taxonomy" id="2041049"/>
    <lineage>
        <taxon>Eukaryota</taxon>
        <taxon>Fungi</taxon>
        <taxon>Dikarya</taxon>
        <taxon>Ascomycota</taxon>
        <taxon>Pezizomycotina</taxon>
        <taxon>Sordariomycetes</taxon>
        <taxon>Hypocreomycetidae</taxon>
        <taxon>Microascales</taxon>
        <taxon>Microascaceae</taxon>
        <taxon>Cephalotrichum</taxon>
    </lineage>
</organism>
<dbReference type="GO" id="GO:0019784">
    <property type="term" value="F:deNEDDylase activity"/>
    <property type="evidence" value="ECO:0007669"/>
    <property type="project" value="InterPro"/>
</dbReference>
<dbReference type="AlphaFoldDB" id="A0AAE8N556"/>
<dbReference type="GO" id="GO:0008234">
    <property type="term" value="F:cysteine-type peptidase activity"/>
    <property type="evidence" value="ECO:0007669"/>
    <property type="project" value="UniProtKB-KW"/>
</dbReference>
<dbReference type="SUPFAM" id="SSF54001">
    <property type="entry name" value="Cysteine proteinases"/>
    <property type="match status" value="1"/>
</dbReference>
<keyword evidence="3" id="KW-0378">Hydrolase</keyword>
<evidence type="ECO:0000313" key="7">
    <source>
        <dbReference type="EMBL" id="SPO05784.1"/>
    </source>
</evidence>
<dbReference type="Pfam" id="PF02902">
    <property type="entry name" value="Peptidase_C48"/>
    <property type="match status" value="1"/>
</dbReference>
<evidence type="ECO:0000256" key="4">
    <source>
        <dbReference type="ARBA" id="ARBA00022807"/>
    </source>
</evidence>
<feature type="region of interest" description="Disordered" evidence="5">
    <location>
        <begin position="86"/>
        <end position="127"/>
    </location>
</feature>
<sequence length="727" mass="80771">MDSGTITSNIKAKTALYRDSKRLRIARTSRPGHIRATSLRPPSRGIAKSNRRNTKSNLPHPLSPTQQTTFQIRKVILFRTQRDDPIPGDARVFTPTSLSSHDLLSRPSSDRATPPDFMKARGTKRSAEDGDIELRPEAAYGGDIPVIARESNGMLSTVKEAARSSVDTMTGILAHTRRLWSFFERPAANADGGNVRVKRVKLSGDGEVGRECPGGLRCSSESADGSANPRLQRQIAPPNSDHANQASVADELAPPSQHLRASASTSFTGYSNLPGAFSADDDSDDPLAATALAISTNRGQSPARRSAAITKLKSPQSRSQLFVQYTRSGGTVNPRHFVASVNDSKPTSTETQSPSDDSSQSAKSEADDEKDSLRRSDWRDENHLGAIRDHTALAVPGDSEAGMESLEAFGELKISNLVAEREEEARKAREQEKERERQRIEEERQREERLEEEKRAREEEARRQAEEQRLREEAERRGGLRRPNRDLLPALSADWAARVQQSLHNGGDLAETPETKLRSHDFERLVPSTQWLNDNVVNGSLLWLDRFINEAAGITDVKAQTRKCLMPGSFFFTRLLDHGPRGTERMLRRLGVNKDNILDIETIIMPVCQVNHWTLIVVEPRKRSICHLDSLNPAGSDAKRSLTMEWIKSLLGDSFIQEEWRFVKYVAPRQTNGWDCGVHTVLNGLCIGLGIDPSASYSSDQLPELRRRVAAMLLNQGFKGEFSLEGC</sequence>
<accession>A0AAE8N556</accession>
<feature type="region of interest" description="Disordered" evidence="5">
    <location>
        <begin position="23"/>
        <end position="66"/>
    </location>
</feature>
<comment type="caution">
    <text evidence="7">The sequence shown here is derived from an EMBL/GenBank/DDBJ whole genome shotgun (WGS) entry which is preliminary data.</text>
</comment>
<evidence type="ECO:0000256" key="2">
    <source>
        <dbReference type="ARBA" id="ARBA00022670"/>
    </source>
</evidence>
<dbReference type="Gene3D" id="3.40.395.10">
    <property type="entry name" value="Adenoviral Proteinase, Chain A"/>
    <property type="match status" value="1"/>
</dbReference>
<reference evidence="7" key="1">
    <citation type="submission" date="2018-03" db="EMBL/GenBank/DDBJ databases">
        <authorList>
            <person name="Guldener U."/>
        </authorList>
    </citation>
    <scope>NUCLEOTIDE SEQUENCE</scope>
</reference>
<name>A0AAE8N556_9PEZI</name>
<dbReference type="PANTHER" id="PTHR46468:SF1">
    <property type="entry name" value="SENTRIN-SPECIFIC PROTEASE 8"/>
    <property type="match status" value="1"/>
</dbReference>
<evidence type="ECO:0000256" key="3">
    <source>
        <dbReference type="ARBA" id="ARBA00022801"/>
    </source>
</evidence>
<feature type="compositionally biased region" description="Polar residues" evidence="5">
    <location>
        <begin position="219"/>
        <end position="231"/>
    </location>
</feature>
<dbReference type="InterPro" id="IPR003653">
    <property type="entry name" value="Peptidase_C48_C"/>
</dbReference>
<gene>
    <name evidence="7" type="ORF">DNG_08471</name>
</gene>
<feature type="compositionally biased region" description="Low complexity" evidence="5">
    <location>
        <begin position="346"/>
        <end position="363"/>
    </location>
</feature>
<keyword evidence="2" id="KW-0645">Protease</keyword>
<feature type="region of interest" description="Disordered" evidence="5">
    <location>
        <begin position="294"/>
        <end position="317"/>
    </location>
</feature>
<keyword evidence="4" id="KW-0788">Thiol protease</keyword>
<dbReference type="GO" id="GO:0006508">
    <property type="term" value="P:proteolysis"/>
    <property type="evidence" value="ECO:0007669"/>
    <property type="project" value="UniProtKB-KW"/>
</dbReference>
<evidence type="ECO:0000256" key="1">
    <source>
        <dbReference type="ARBA" id="ARBA00005234"/>
    </source>
</evidence>
<feature type="compositionally biased region" description="Polar residues" evidence="5">
    <location>
        <begin position="94"/>
        <end position="111"/>
    </location>
</feature>
<evidence type="ECO:0000259" key="6">
    <source>
        <dbReference type="PROSITE" id="PS50600"/>
    </source>
</evidence>
<feature type="region of interest" description="Disordered" evidence="5">
    <location>
        <begin position="429"/>
        <end position="458"/>
    </location>
</feature>
<feature type="region of interest" description="Disordered" evidence="5">
    <location>
        <begin position="205"/>
        <end position="261"/>
    </location>
</feature>
<dbReference type="PANTHER" id="PTHR46468">
    <property type="entry name" value="SENTRIN-SPECIFIC PROTEASE 8"/>
    <property type="match status" value="1"/>
</dbReference>
<evidence type="ECO:0000313" key="8">
    <source>
        <dbReference type="Proteomes" id="UP001187682"/>
    </source>
</evidence>
<dbReference type="Proteomes" id="UP001187682">
    <property type="component" value="Unassembled WGS sequence"/>
</dbReference>